<sequence length="141" mass="15867">MISLILFVSIVSVVLLLVLLKRKRRVKVANQGIETYDALNNITFSTENRLFKYIGYKDLPIGRFSITAGTNVGNVVFIPITLSTNNQELSHQVAIAVDMPYISEARVSGNTFTGTVKSPMDFRYEGNLRTKPLIRIFYGVY</sequence>
<name>A0ABQ6SMT7_9PAST</name>
<dbReference type="RefSeq" id="WP_139990119.1">
    <property type="nucleotide sequence ID" value="NZ_VCED01000005.1"/>
</dbReference>
<gene>
    <name evidence="1" type="ORF">F2S80_02490</name>
</gene>
<keyword evidence="2" id="KW-1185">Reference proteome</keyword>
<dbReference type="EMBL" id="VXDF01000002">
    <property type="protein sequence ID" value="KAA5523615.1"/>
    <property type="molecule type" value="Genomic_DNA"/>
</dbReference>
<reference evidence="1 2" key="1">
    <citation type="submission" date="2019-09" db="EMBL/GenBank/DDBJ databases">
        <title>Haemophilus seminale sp. nov., isolated from human semen.</title>
        <authorList>
            <person name="Zheng M."/>
        </authorList>
    </citation>
    <scope>NUCLEOTIDE SEQUENCE [LARGE SCALE GENOMIC DNA]</scope>
    <source>
        <strain evidence="1 2">SZY H2</strain>
    </source>
</reference>
<comment type="caution">
    <text evidence="1">The sequence shown here is derived from an EMBL/GenBank/DDBJ whole genome shotgun (WGS) entry which is preliminary data.</text>
</comment>
<dbReference type="Proteomes" id="UP000324828">
    <property type="component" value="Unassembled WGS sequence"/>
</dbReference>
<organism evidence="1 2">
    <name type="scientific">Haemophilus seminalis</name>
    <dbReference type="NCBI Taxonomy" id="2582921"/>
    <lineage>
        <taxon>Bacteria</taxon>
        <taxon>Pseudomonadati</taxon>
        <taxon>Pseudomonadota</taxon>
        <taxon>Gammaproteobacteria</taxon>
        <taxon>Pasteurellales</taxon>
        <taxon>Pasteurellaceae</taxon>
        <taxon>Haemophilus</taxon>
    </lineage>
</organism>
<evidence type="ECO:0000313" key="2">
    <source>
        <dbReference type="Proteomes" id="UP000324828"/>
    </source>
</evidence>
<accession>A0ABQ6SMT7</accession>
<evidence type="ECO:0000313" key="1">
    <source>
        <dbReference type="EMBL" id="KAA5523615.1"/>
    </source>
</evidence>
<protein>
    <submittedName>
        <fullName evidence="1">Uncharacterized protein</fullName>
    </submittedName>
</protein>
<proteinExistence type="predicted"/>